<organism evidence="2 3">
    <name type="scientific">Neogemmobacter tilapiae</name>
    <dbReference type="NCBI Taxonomy" id="875041"/>
    <lineage>
        <taxon>Bacteria</taxon>
        <taxon>Pseudomonadati</taxon>
        <taxon>Pseudomonadota</taxon>
        <taxon>Alphaproteobacteria</taxon>
        <taxon>Rhodobacterales</taxon>
        <taxon>Paracoccaceae</taxon>
        <taxon>Neogemmobacter</taxon>
    </lineage>
</organism>
<comment type="caution">
    <text evidence="2">The sequence shown here is derived from an EMBL/GenBank/DDBJ whole genome shotgun (WGS) entry which is preliminary data.</text>
</comment>
<accession>A0A918WI80</accession>
<keyword evidence="1" id="KW-0732">Signal</keyword>
<dbReference type="Proteomes" id="UP000638981">
    <property type="component" value="Unassembled WGS sequence"/>
</dbReference>
<evidence type="ECO:0000256" key="1">
    <source>
        <dbReference type="SAM" id="SignalP"/>
    </source>
</evidence>
<reference evidence="2" key="2">
    <citation type="submission" date="2020-09" db="EMBL/GenBank/DDBJ databases">
        <authorList>
            <person name="Sun Q."/>
            <person name="Kim S."/>
        </authorList>
    </citation>
    <scope>NUCLEOTIDE SEQUENCE</scope>
    <source>
        <strain evidence="2">KCTC 23310</strain>
    </source>
</reference>
<dbReference type="InterPro" id="IPR014558">
    <property type="entry name" value="UCP029720"/>
</dbReference>
<keyword evidence="3" id="KW-1185">Reference proteome</keyword>
<dbReference type="PANTHER" id="PTHR39335">
    <property type="entry name" value="BLL4220 PROTEIN"/>
    <property type="match status" value="1"/>
</dbReference>
<feature type="signal peptide" evidence="1">
    <location>
        <begin position="1"/>
        <end position="19"/>
    </location>
</feature>
<evidence type="ECO:0008006" key="4">
    <source>
        <dbReference type="Google" id="ProtNLM"/>
    </source>
</evidence>
<dbReference type="GO" id="GO:0043448">
    <property type="term" value="P:alkane catabolic process"/>
    <property type="evidence" value="ECO:0007669"/>
    <property type="project" value="TreeGrafter"/>
</dbReference>
<feature type="chain" id="PRO_5037572176" description="Lipoprotein with Yx(FWY)xxD motif" evidence="1">
    <location>
        <begin position="20"/>
        <end position="122"/>
    </location>
</feature>
<gene>
    <name evidence="2" type="ORF">GCM10007315_10130</name>
</gene>
<proteinExistence type="predicted"/>
<evidence type="ECO:0000313" key="3">
    <source>
        <dbReference type="Proteomes" id="UP000638981"/>
    </source>
</evidence>
<protein>
    <recommendedName>
        <fullName evidence="4">Lipoprotein with Yx(FWY)xxD motif</fullName>
    </recommendedName>
</protein>
<dbReference type="InterPro" id="IPR005297">
    <property type="entry name" value="Lipoprotein_repeat"/>
</dbReference>
<evidence type="ECO:0000313" key="2">
    <source>
        <dbReference type="EMBL" id="GHC49948.1"/>
    </source>
</evidence>
<dbReference type="AlphaFoldDB" id="A0A918WI80"/>
<dbReference type="Pfam" id="PF03640">
    <property type="entry name" value="Lipoprotein_15"/>
    <property type="match status" value="2"/>
</dbReference>
<dbReference type="PANTHER" id="PTHR39335:SF1">
    <property type="entry name" value="BLL4220 PROTEIN"/>
    <property type="match status" value="1"/>
</dbReference>
<sequence length="122" mass="12731">MKLYAFVAAFVAVAPMAFAAPTQTASTSAGDVLVNKDGMALYTFDKDAGGESACYDDCATAWPPFAAKEEVADEGGLTKITRKDGSLQWALNGRPLYFFAGDAASGDVNGEGMGGVWHLARP</sequence>
<dbReference type="RefSeq" id="WP_189410553.1">
    <property type="nucleotide sequence ID" value="NZ_BMYJ01000003.1"/>
</dbReference>
<dbReference type="PIRSF" id="PIRSF029720">
    <property type="entry name" value="UCP029720"/>
    <property type="match status" value="1"/>
</dbReference>
<reference evidence="2" key="1">
    <citation type="journal article" date="2014" name="Int. J. Syst. Evol. Microbiol.">
        <title>Complete genome sequence of Corynebacterium casei LMG S-19264T (=DSM 44701T), isolated from a smear-ripened cheese.</title>
        <authorList>
            <consortium name="US DOE Joint Genome Institute (JGI-PGF)"/>
            <person name="Walter F."/>
            <person name="Albersmeier A."/>
            <person name="Kalinowski J."/>
            <person name="Ruckert C."/>
        </authorList>
    </citation>
    <scope>NUCLEOTIDE SEQUENCE</scope>
    <source>
        <strain evidence="2">KCTC 23310</strain>
    </source>
</reference>
<name>A0A918WI80_9RHOB</name>
<dbReference type="EMBL" id="BMYJ01000003">
    <property type="protein sequence ID" value="GHC49948.1"/>
    <property type="molecule type" value="Genomic_DNA"/>
</dbReference>